<dbReference type="PRINTS" id="PR00038">
    <property type="entry name" value="HTHLUXR"/>
</dbReference>
<dbReference type="InterPro" id="IPR039420">
    <property type="entry name" value="WalR-like"/>
</dbReference>
<gene>
    <name evidence="6" type="ORF">I6I98_23330</name>
</gene>
<keyword evidence="7" id="KW-1185">Reference proteome</keyword>
<dbReference type="CDD" id="cd17535">
    <property type="entry name" value="REC_NarL-like"/>
    <property type="match status" value="1"/>
</dbReference>
<dbReference type="PROSITE" id="PS50110">
    <property type="entry name" value="RESPONSE_REGULATORY"/>
    <property type="match status" value="1"/>
</dbReference>
<organism evidence="6 7">
    <name type="scientific">Sphingobacterium multivorum</name>
    <dbReference type="NCBI Taxonomy" id="28454"/>
    <lineage>
        <taxon>Bacteria</taxon>
        <taxon>Pseudomonadati</taxon>
        <taxon>Bacteroidota</taxon>
        <taxon>Sphingobacteriia</taxon>
        <taxon>Sphingobacteriales</taxon>
        <taxon>Sphingobacteriaceae</taxon>
        <taxon>Sphingobacterium</taxon>
    </lineage>
</organism>
<dbReference type="PROSITE" id="PS50043">
    <property type="entry name" value="HTH_LUXR_2"/>
    <property type="match status" value="1"/>
</dbReference>
<keyword evidence="2" id="KW-0238">DNA-binding</keyword>
<name>A0ABX7CM85_SPHMU</name>
<reference evidence="6 7" key="1">
    <citation type="submission" date="2021-01" db="EMBL/GenBank/DDBJ databases">
        <title>FDA dAtabase for Regulatory Grade micrObial Sequences (FDA-ARGOS): Supporting development and validation of Infectious Disease Dx tests.</title>
        <authorList>
            <person name="Sproer C."/>
            <person name="Gronow S."/>
            <person name="Severitt S."/>
            <person name="Schroder I."/>
            <person name="Tallon L."/>
            <person name="Sadzewicz L."/>
            <person name="Zhao X."/>
            <person name="Boylan J."/>
            <person name="Ott S."/>
            <person name="Bowen H."/>
            <person name="Vavikolanu K."/>
            <person name="Mehta A."/>
            <person name="Aluvathingal J."/>
            <person name="Nadendla S."/>
            <person name="Lowell S."/>
            <person name="Myers T."/>
            <person name="Yan Y."/>
            <person name="Sichtig H."/>
        </authorList>
    </citation>
    <scope>NUCLEOTIDE SEQUENCE [LARGE SCALE GENOMIC DNA]</scope>
    <source>
        <strain evidence="6 7">FDAARGOS_1141</strain>
    </source>
</reference>
<dbReference type="InterPro" id="IPR011006">
    <property type="entry name" value="CheY-like_superfamily"/>
</dbReference>
<evidence type="ECO:0000256" key="3">
    <source>
        <dbReference type="PROSITE-ProRule" id="PRU00169"/>
    </source>
</evidence>
<dbReference type="InterPro" id="IPR001789">
    <property type="entry name" value="Sig_transdc_resp-reg_receiver"/>
</dbReference>
<proteinExistence type="predicted"/>
<dbReference type="SUPFAM" id="SSF46894">
    <property type="entry name" value="C-terminal effector domain of the bipartite response regulators"/>
    <property type="match status" value="1"/>
</dbReference>
<dbReference type="InterPro" id="IPR058245">
    <property type="entry name" value="NreC/VraR/RcsB-like_REC"/>
</dbReference>
<evidence type="ECO:0000256" key="1">
    <source>
        <dbReference type="ARBA" id="ARBA00022553"/>
    </source>
</evidence>
<dbReference type="SMART" id="SM00448">
    <property type="entry name" value="REC"/>
    <property type="match status" value="1"/>
</dbReference>
<dbReference type="CDD" id="cd06170">
    <property type="entry name" value="LuxR_C_like"/>
    <property type="match status" value="1"/>
</dbReference>
<feature type="domain" description="Response regulatory" evidence="5">
    <location>
        <begin position="8"/>
        <end position="125"/>
    </location>
</feature>
<evidence type="ECO:0000256" key="2">
    <source>
        <dbReference type="ARBA" id="ARBA00023125"/>
    </source>
</evidence>
<evidence type="ECO:0000259" key="4">
    <source>
        <dbReference type="PROSITE" id="PS50043"/>
    </source>
</evidence>
<dbReference type="Pfam" id="PF00196">
    <property type="entry name" value="GerE"/>
    <property type="match status" value="1"/>
</dbReference>
<dbReference type="Gene3D" id="3.40.50.2300">
    <property type="match status" value="1"/>
</dbReference>
<dbReference type="PANTHER" id="PTHR43214:SF43">
    <property type="entry name" value="TWO-COMPONENT RESPONSE REGULATOR"/>
    <property type="match status" value="1"/>
</dbReference>
<dbReference type="InterPro" id="IPR016032">
    <property type="entry name" value="Sig_transdc_resp-reg_C-effctor"/>
</dbReference>
<accession>A0ABX7CM85</accession>
<dbReference type="Proteomes" id="UP000595498">
    <property type="component" value="Chromosome"/>
</dbReference>
<keyword evidence="1 3" id="KW-0597">Phosphoprotein</keyword>
<dbReference type="PANTHER" id="PTHR43214">
    <property type="entry name" value="TWO-COMPONENT RESPONSE REGULATOR"/>
    <property type="match status" value="1"/>
</dbReference>
<evidence type="ECO:0000313" key="7">
    <source>
        <dbReference type="Proteomes" id="UP000595498"/>
    </source>
</evidence>
<evidence type="ECO:0000313" key="6">
    <source>
        <dbReference type="EMBL" id="QQT53142.1"/>
    </source>
</evidence>
<dbReference type="EMBL" id="CP068224">
    <property type="protein sequence ID" value="QQT53142.1"/>
    <property type="molecule type" value="Genomic_DNA"/>
</dbReference>
<feature type="domain" description="HTH luxR-type" evidence="4">
    <location>
        <begin position="152"/>
        <end position="217"/>
    </location>
</feature>
<dbReference type="SUPFAM" id="SSF52172">
    <property type="entry name" value="CheY-like"/>
    <property type="match status" value="1"/>
</dbReference>
<dbReference type="Pfam" id="PF00072">
    <property type="entry name" value="Response_reg"/>
    <property type="match status" value="1"/>
</dbReference>
<sequence length="217" mass="24919">MPNTKKYKLAIVEDRMPVLESLKAYFENVTQFDLVAVAQDFDELLSLRWKPESLDLLLCDIGLPKKNGIEITWFVKRKYTHIQIVMFTVFDDKDHVFQALCAGASGYLLKSTPLPQMHQLLVEVMKGGSVMSPQVARLVIAHFNPALNQKSDYKHTEQLTPREIEIVSLLQQGYSYKKVAETAFISIDTVKFHIRNIYGKLQINSRAELMLKYNKPV</sequence>
<feature type="modified residue" description="4-aspartylphosphate" evidence="3">
    <location>
        <position position="60"/>
    </location>
</feature>
<evidence type="ECO:0000259" key="5">
    <source>
        <dbReference type="PROSITE" id="PS50110"/>
    </source>
</evidence>
<dbReference type="InterPro" id="IPR000792">
    <property type="entry name" value="Tscrpt_reg_LuxR_C"/>
</dbReference>
<protein>
    <submittedName>
        <fullName evidence="6">Response regulator transcription factor</fullName>
    </submittedName>
</protein>
<dbReference type="SMART" id="SM00421">
    <property type="entry name" value="HTH_LUXR"/>
    <property type="match status" value="1"/>
</dbReference>